<reference evidence="1" key="1">
    <citation type="submission" date="2022-10" db="EMBL/GenBank/DDBJ databases">
        <title>Genome Sequence of Xylaria curta.</title>
        <authorList>
            <person name="Buettner E."/>
        </authorList>
    </citation>
    <scope>NUCLEOTIDE SEQUENCE</scope>
    <source>
        <strain evidence="1">Babe10</strain>
    </source>
</reference>
<sequence length="286" mass="31286">MASIPPIGAGLLSSRDFSDLTLECGSRVFHVHKCIEVNTYKLEALFGPTHLKYMLDYMYTADYQTEPPISPARPSESIELTSTHRNKKQKNTVESASTTVLFTLPDHAQVNNIAVYYGVTGLAKLSATKIEDILNRNWSADLLSSLVREISGKDCLYLFASTIAVKNYLFSEENLANDPAAGALQSHIGVFKFEDALIRESEDSIHAKAKKIAALEQNLKELANTLLTTRACRTGDCRRTFGCVIEPPSPDTGHGWVLQCSSCGSRQDGSTQGTPAMITPPPPYPS</sequence>
<dbReference type="EMBL" id="JAPDGR010000823">
    <property type="protein sequence ID" value="KAJ2987238.1"/>
    <property type="molecule type" value="Genomic_DNA"/>
</dbReference>
<gene>
    <name evidence="1" type="ORF">NUW58_g4617</name>
</gene>
<dbReference type="Proteomes" id="UP001143856">
    <property type="component" value="Unassembled WGS sequence"/>
</dbReference>
<comment type="caution">
    <text evidence="1">The sequence shown here is derived from an EMBL/GenBank/DDBJ whole genome shotgun (WGS) entry which is preliminary data.</text>
</comment>
<accession>A0ACC1P630</accession>
<protein>
    <submittedName>
        <fullName evidence="1">Uncharacterized protein</fullName>
    </submittedName>
</protein>
<evidence type="ECO:0000313" key="2">
    <source>
        <dbReference type="Proteomes" id="UP001143856"/>
    </source>
</evidence>
<evidence type="ECO:0000313" key="1">
    <source>
        <dbReference type="EMBL" id="KAJ2987238.1"/>
    </source>
</evidence>
<proteinExistence type="predicted"/>
<organism evidence="1 2">
    <name type="scientific">Xylaria curta</name>
    <dbReference type="NCBI Taxonomy" id="42375"/>
    <lineage>
        <taxon>Eukaryota</taxon>
        <taxon>Fungi</taxon>
        <taxon>Dikarya</taxon>
        <taxon>Ascomycota</taxon>
        <taxon>Pezizomycotina</taxon>
        <taxon>Sordariomycetes</taxon>
        <taxon>Xylariomycetidae</taxon>
        <taxon>Xylariales</taxon>
        <taxon>Xylariaceae</taxon>
        <taxon>Xylaria</taxon>
    </lineage>
</organism>
<keyword evidence="2" id="KW-1185">Reference proteome</keyword>
<name>A0ACC1P630_9PEZI</name>